<dbReference type="PANTHER" id="PTHR13906:SF4">
    <property type="entry name" value="LYSOPHOSPHOLIPID ACYLTRANSFERASE 6"/>
    <property type="match status" value="1"/>
</dbReference>
<keyword evidence="5 7" id="KW-0472">Membrane</keyword>
<feature type="transmembrane region" description="Helical" evidence="7">
    <location>
        <begin position="309"/>
        <end position="325"/>
    </location>
</feature>
<evidence type="ECO:0000256" key="1">
    <source>
        <dbReference type="ARBA" id="ARBA00004141"/>
    </source>
</evidence>
<sequence>MHQPEPRILDLIIYLLTKNNYDLTNVFAIKLVIIFLGSLLIQNFNTQFYFGFVLFLCTYLPVEILLFLSVLTVNLAVIKIIKDTKVKQYSTIFLNLMVILFLSKFDYKLGIKMRELGSIAVEFILLVVKSYYLSKKDGLSYLNILNYIFFIPAMAAGPVMDYDFLQNKIPVNHKILSFRLLKGLIWMILALKSDKYLLNDHLNLKTQKLPLKFFIMYLFALNFRLKFYFTWEFTSLCYLLNGYEVKNYDFCLIEFSISLSETIRNWNIQVYRWLKEAFFNVLCKYSVFLAAIFTFICSAIWHGGKLTDFLTAISFCFAVPVLKNNNLFFDKILNSRLAIGINSVQTVFFISYLSLPFAYDDVKETFFMYKELYFCGHIFIFFSSISQLIYNVSRIFINKYKKKPKGFVEFAENNPFTFLFSDSLQINSQI</sequence>
<dbReference type="PANTHER" id="PTHR13906">
    <property type="entry name" value="PORCUPINE"/>
    <property type="match status" value="1"/>
</dbReference>
<evidence type="ECO:0000256" key="3">
    <source>
        <dbReference type="ARBA" id="ARBA00022692"/>
    </source>
</evidence>
<accession>A0A437APV5</accession>
<organism evidence="8 9">
    <name type="scientific">Tubulinosema ratisbonensis</name>
    <dbReference type="NCBI Taxonomy" id="291195"/>
    <lineage>
        <taxon>Eukaryota</taxon>
        <taxon>Fungi</taxon>
        <taxon>Fungi incertae sedis</taxon>
        <taxon>Microsporidia</taxon>
        <taxon>Tubulinosematoidea</taxon>
        <taxon>Tubulinosematidae</taxon>
        <taxon>Tubulinosema</taxon>
    </lineage>
</organism>
<dbReference type="AlphaFoldDB" id="A0A437APV5"/>
<feature type="transmembrane region" description="Helical" evidence="7">
    <location>
        <begin position="23"/>
        <end position="41"/>
    </location>
</feature>
<feature type="transmembrane region" description="Helical" evidence="7">
    <location>
        <begin position="144"/>
        <end position="164"/>
    </location>
</feature>
<keyword evidence="2 8" id="KW-0808">Transferase</keyword>
<dbReference type="STRING" id="291195.A0A437APV5"/>
<evidence type="ECO:0000313" key="8">
    <source>
        <dbReference type="EMBL" id="RVD93172.1"/>
    </source>
</evidence>
<keyword evidence="4 7" id="KW-1133">Transmembrane helix</keyword>
<comment type="caution">
    <text evidence="8">The sequence shown here is derived from an EMBL/GenBank/DDBJ whole genome shotgun (WGS) entry which is preliminary data.</text>
</comment>
<dbReference type="InterPro" id="IPR004299">
    <property type="entry name" value="MBOAT_fam"/>
</dbReference>
<protein>
    <submittedName>
        <fullName evidence="8">Membrane bound O-acyl transferase</fullName>
    </submittedName>
</protein>
<dbReference type="EMBL" id="RCSS01000075">
    <property type="protein sequence ID" value="RVD93172.1"/>
    <property type="molecule type" value="Genomic_DNA"/>
</dbReference>
<feature type="transmembrane region" description="Helical" evidence="7">
    <location>
        <begin position="337"/>
        <end position="359"/>
    </location>
</feature>
<evidence type="ECO:0000256" key="6">
    <source>
        <dbReference type="ARBA" id="ARBA00023315"/>
    </source>
</evidence>
<evidence type="ECO:0000256" key="4">
    <source>
        <dbReference type="ARBA" id="ARBA00022989"/>
    </source>
</evidence>
<evidence type="ECO:0000256" key="2">
    <source>
        <dbReference type="ARBA" id="ARBA00022679"/>
    </source>
</evidence>
<evidence type="ECO:0000256" key="7">
    <source>
        <dbReference type="SAM" id="Phobius"/>
    </source>
</evidence>
<dbReference type="InterPro" id="IPR049941">
    <property type="entry name" value="LPLAT_7/PORCN-like"/>
</dbReference>
<evidence type="ECO:0000256" key="5">
    <source>
        <dbReference type="ARBA" id="ARBA00023136"/>
    </source>
</evidence>
<feature type="transmembrane region" description="Helical" evidence="7">
    <location>
        <begin position="282"/>
        <end position="303"/>
    </location>
</feature>
<keyword evidence="3 7" id="KW-0812">Transmembrane</keyword>
<reference evidence="8 9" key="1">
    <citation type="submission" date="2018-10" db="EMBL/GenBank/DDBJ databases">
        <title>Draft genome sequence of the microsporidian Tubulinosema ratisbonensis.</title>
        <authorList>
            <person name="Polonais V."/>
            <person name="Peyretaillade E."/>
            <person name="Niehus S."/>
            <person name="Wawrzyniak I."/>
            <person name="Franchet A."/>
            <person name="Gaspin C."/>
            <person name="Reichstadt M."/>
            <person name="Belser C."/>
            <person name="Labadie K."/>
            <person name="Delbac F."/>
            <person name="Ferrandon D."/>
        </authorList>
    </citation>
    <scope>NUCLEOTIDE SEQUENCE [LARGE SCALE GENOMIC DNA]</scope>
    <source>
        <strain evidence="8 9">Franzen</strain>
    </source>
</reference>
<proteinExistence type="predicted"/>
<feature type="transmembrane region" description="Helical" evidence="7">
    <location>
        <begin position="89"/>
        <end position="107"/>
    </location>
</feature>
<comment type="subcellular location">
    <subcellularLocation>
        <location evidence="1">Membrane</location>
        <topology evidence="1">Multi-pass membrane protein</topology>
    </subcellularLocation>
</comment>
<feature type="transmembrane region" description="Helical" evidence="7">
    <location>
        <begin position="176"/>
        <end position="193"/>
    </location>
</feature>
<dbReference type="VEuPathDB" id="MicrosporidiaDB:TUBRATIS_002980"/>
<dbReference type="OrthoDB" id="2189411at2759"/>
<evidence type="ECO:0000313" key="9">
    <source>
        <dbReference type="Proteomes" id="UP000282876"/>
    </source>
</evidence>
<dbReference type="Pfam" id="PF03062">
    <property type="entry name" value="MBOAT"/>
    <property type="match status" value="1"/>
</dbReference>
<dbReference type="Proteomes" id="UP000282876">
    <property type="component" value="Unassembled WGS sequence"/>
</dbReference>
<gene>
    <name evidence="8" type="ORF">TUBRATIS_002980</name>
</gene>
<feature type="transmembrane region" description="Helical" evidence="7">
    <location>
        <begin position="48"/>
        <end position="77"/>
    </location>
</feature>
<feature type="transmembrane region" description="Helical" evidence="7">
    <location>
        <begin position="371"/>
        <end position="393"/>
    </location>
</feature>
<dbReference type="GO" id="GO:0016746">
    <property type="term" value="F:acyltransferase activity"/>
    <property type="evidence" value="ECO:0007669"/>
    <property type="project" value="UniProtKB-KW"/>
</dbReference>
<dbReference type="GO" id="GO:0030258">
    <property type="term" value="P:lipid modification"/>
    <property type="evidence" value="ECO:0007669"/>
    <property type="project" value="TreeGrafter"/>
</dbReference>
<keyword evidence="6" id="KW-0012">Acyltransferase</keyword>
<keyword evidence="9" id="KW-1185">Reference proteome</keyword>
<name>A0A437APV5_9MICR</name>
<dbReference type="GO" id="GO:0016020">
    <property type="term" value="C:membrane"/>
    <property type="evidence" value="ECO:0007669"/>
    <property type="project" value="UniProtKB-SubCell"/>
</dbReference>